<protein>
    <submittedName>
        <fullName evidence="2">Uncharacterized protein</fullName>
    </submittedName>
</protein>
<name>A0A6J5QDV4_9CAUD</name>
<dbReference type="EMBL" id="LR797041">
    <property type="protein sequence ID" value="CAB4182950.1"/>
    <property type="molecule type" value="Genomic_DNA"/>
</dbReference>
<feature type="region of interest" description="Disordered" evidence="1">
    <location>
        <begin position="93"/>
        <end position="113"/>
    </location>
</feature>
<proteinExistence type="predicted"/>
<organism evidence="2">
    <name type="scientific">uncultured Caudovirales phage</name>
    <dbReference type="NCBI Taxonomy" id="2100421"/>
    <lineage>
        <taxon>Viruses</taxon>
        <taxon>Duplodnaviria</taxon>
        <taxon>Heunggongvirae</taxon>
        <taxon>Uroviricota</taxon>
        <taxon>Caudoviricetes</taxon>
        <taxon>Peduoviridae</taxon>
        <taxon>Maltschvirus</taxon>
        <taxon>Maltschvirus maltsch</taxon>
    </lineage>
</organism>
<sequence length="113" mass="12396">MALQRPTVPAKGIVLTATEMRSRILTAMAAQDYDPIMELIVMAKLKDVDGSYVYDAKMRKEIHSELAQYTAPKLKSTEVTVEGSGSLTITVRKFNESPGDQAKPVDQQPAISI</sequence>
<evidence type="ECO:0000256" key="1">
    <source>
        <dbReference type="SAM" id="MobiDB-lite"/>
    </source>
</evidence>
<reference evidence="2" key="1">
    <citation type="submission" date="2020-05" db="EMBL/GenBank/DDBJ databases">
        <authorList>
            <person name="Chiriac C."/>
            <person name="Salcher M."/>
            <person name="Ghai R."/>
            <person name="Kavagutti S V."/>
        </authorList>
    </citation>
    <scope>NUCLEOTIDE SEQUENCE</scope>
</reference>
<accession>A0A6J5QDV4</accession>
<evidence type="ECO:0000313" key="2">
    <source>
        <dbReference type="EMBL" id="CAB4182950.1"/>
    </source>
</evidence>
<gene>
    <name evidence="2" type="ORF">UFOVP1090_40</name>
</gene>